<dbReference type="AlphaFoldDB" id="A0A7E4V2F8"/>
<dbReference type="WBParaSite" id="Pan_g15742.t1">
    <property type="protein sequence ID" value="Pan_g15742.t1"/>
    <property type="gene ID" value="Pan_g15742"/>
</dbReference>
<sequence>MLNSFVTPLSSPVKPGTPLPVDYGTLPSMKVEITSPVKPDTLASMMAKTATPKKAEAPTPNNTVANALPLASANPLGFFNHVMAQRHLFGAPPRMTQPSDMVAQWVMNNPFMNGANANMQPNHHVGLGVDGFHHPLPASDLEPAPKQRRIDTPPGHSASFNESTMSYAMDSAMVIDLTNSDVFPRKCKRKAKKPNHKSAVDGVNVLTATVPESPPFIFTDSETAMYRGGESVECHPSPTISDSNTSTNSEVSEIQLAVQEVKAQLACIATLNNNILQLCDQDLATPNVVKYYASQIRSLCQ</sequence>
<evidence type="ECO:0000313" key="2">
    <source>
        <dbReference type="WBParaSite" id="Pan_g15742.t1"/>
    </source>
</evidence>
<keyword evidence="1" id="KW-1185">Reference proteome</keyword>
<evidence type="ECO:0000313" key="1">
    <source>
        <dbReference type="Proteomes" id="UP000492821"/>
    </source>
</evidence>
<reference evidence="1" key="1">
    <citation type="journal article" date="2013" name="Genetics">
        <title>The draft genome and transcriptome of Panagrellus redivivus are shaped by the harsh demands of a free-living lifestyle.</title>
        <authorList>
            <person name="Srinivasan J."/>
            <person name="Dillman A.R."/>
            <person name="Macchietto M.G."/>
            <person name="Heikkinen L."/>
            <person name="Lakso M."/>
            <person name="Fracchia K.M."/>
            <person name="Antoshechkin I."/>
            <person name="Mortazavi A."/>
            <person name="Wong G."/>
            <person name="Sternberg P.W."/>
        </authorList>
    </citation>
    <scope>NUCLEOTIDE SEQUENCE [LARGE SCALE GENOMIC DNA]</scope>
    <source>
        <strain evidence="1">MT8872</strain>
    </source>
</reference>
<organism evidence="1 2">
    <name type="scientific">Panagrellus redivivus</name>
    <name type="common">Microworm</name>
    <dbReference type="NCBI Taxonomy" id="6233"/>
    <lineage>
        <taxon>Eukaryota</taxon>
        <taxon>Metazoa</taxon>
        <taxon>Ecdysozoa</taxon>
        <taxon>Nematoda</taxon>
        <taxon>Chromadorea</taxon>
        <taxon>Rhabditida</taxon>
        <taxon>Tylenchina</taxon>
        <taxon>Panagrolaimomorpha</taxon>
        <taxon>Panagrolaimoidea</taxon>
        <taxon>Panagrolaimidae</taxon>
        <taxon>Panagrellus</taxon>
    </lineage>
</organism>
<protein>
    <submittedName>
        <fullName evidence="2">Uncharacterized protein</fullName>
    </submittedName>
</protein>
<dbReference type="Proteomes" id="UP000492821">
    <property type="component" value="Unassembled WGS sequence"/>
</dbReference>
<reference evidence="2" key="2">
    <citation type="submission" date="2020-10" db="UniProtKB">
        <authorList>
            <consortium name="WormBaseParasite"/>
        </authorList>
    </citation>
    <scope>IDENTIFICATION</scope>
</reference>
<proteinExistence type="predicted"/>
<name>A0A7E4V2F8_PANRE</name>
<accession>A0A7E4V2F8</accession>